<protein>
    <submittedName>
        <fullName evidence="1">Uncharacterized protein</fullName>
    </submittedName>
</protein>
<keyword evidence="2" id="KW-1185">Reference proteome</keyword>
<dbReference type="Proteomes" id="UP000245250">
    <property type="component" value="Chromosome"/>
</dbReference>
<dbReference type="EMBL" id="CP029255">
    <property type="protein sequence ID" value="AWK04319.1"/>
    <property type="molecule type" value="Genomic_DNA"/>
</dbReference>
<proteinExistence type="predicted"/>
<accession>A0A2S1YJS2</accession>
<evidence type="ECO:0000313" key="1">
    <source>
        <dbReference type="EMBL" id="AWK04319.1"/>
    </source>
</evidence>
<organism evidence="1 2">
    <name type="scientific">Flavobacterium crocinum</name>
    <dbReference type="NCBI Taxonomy" id="2183896"/>
    <lineage>
        <taxon>Bacteria</taxon>
        <taxon>Pseudomonadati</taxon>
        <taxon>Bacteroidota</taxon>
        <taxon>Flavobacteriia</taxon>
        <taxon>Flavobacteriales</taxon>
        <taxon>Flavobacteriaceae</taxon>
        <taxon>Flavobacterium</taxon>
    </lineage>
</organism>
<reference evidence="1 2" key="1">
    <citation type="submission" date="2018-05" db="EMBL/GenBank/DDBJ databases">
        <title>Genome sequencing of Flavobacterium sp. HYN0056.</title>
        <authorList>
            <person name="Yi H."/>
            <person name="Baek C."/>
        </authorList>
    </citation>
    <scope>NUCLEOTIDE SEQUENCE [LARGE SCALE GENOMIC DNA]</scope>
    <source>
        <strain evidence="1 2">HYN0056</strain>
    </source>
</reference>
<name>A0A2S1YJS2_9FLAO</name>
<sequence length="224" mass="25651">MLKSFGQNSIDVPKAFEKTIPPKAWSVEWDKLHSSKNEFKVSIIDKKLEVSKYKESKICEIKTPDGKFVGINFAEWAGKLLFVPAESENKVFTIKDGDIKFIFSYKDKLYFIEGISVMHNSPGALYEIDTSGAAISYKKILDFDDVPKAFTIYQNQIFVAGYKNFYIINNLKKEVIFENTFWSSLDPNSIVAFNYENVFVGIRGGIVKLNLNKKSIKFYSLKQV</sequence>
<evidence type="ECO:0000313" key="2">
    <source>
        <dbReference type="Proteomes" id="UP000245250"/>
    </source>
</evidence>
<dbReference type="AlphaFoldDB" id="A0A2S1YJS2"/>
<dbReference type="KEGG" id="fcr:HYN56_08745"/>
<gene>
    <name evidence="1" type="ORF">HYN56_08745</name>
</gene>